<accession>A0A7K0CZL1</accession>
<gene>
    <name evidence="2" type="ORF">NRB20_19650</name>
</gene>
<comment type="caution">
    <text evidence="2">The sequence shown here is derived from an EMBL/GenBank/DDBJ whole genome shotgun (WGS) entry which is preliminary data.</text>
</comment>
<dbReference type="PROSITE" id="PS51186">
    <property type="entry name" value="GNAT"/>
    <property type="match status" value="1"/>
</dbReference>
<dbReference type="EMBL" id="WEGK01000003">
    <property type="protein sequence ID" value="MQY18881.1"/>
    <property type="molecule type" value="Genomic_DNA"/>
</dbReference>
<reference evidence="2 3" key="1">
    <citation type="submission" date="2019-10" db="EMBL/GenBank/DDBJ databases">
        <title>Nocardia macrotermitis sp. nov. and Nocardia aurantia sp. nov., isolated from the gut of fungus growing-termite Macrotermes natalensis.</title>
        <authorList>
            <person name="Benndorf R."/>
            <person name="Schwitalla J."/>
            <person name="Martin K."/>
            <person name="De Beer W."/>
            <person name="Kaster A.-K."/>
            <person name="Vollmers J."/>
            <person name="Poulsen M."/>
            <person name="Beemelmanns C."/>
        </authorList>
    </citation>
    <scope>NUCLEOTIDE SEQUENCE [LARGE SCALE GENOMIC DNA]</scope>
    <source>
        <strain evidence="2 3">RB20</strain>
    </source>
</reference>
<dbReference type="InterPro" id="IPR000182">
    <property type="entry name" value="GNAT_dom"/>
</dbReference>
<dbReference type="InterPro" id="IPR016181">
    <property type="entry name" value="Acyl_CoA_acyltransferase"/>
</dbReference>
<dbReference type="RefSeq" id="WP_406603797.1">
    <property type="nucleotide sequence ID" value="NZ_WEGK01000003.1"/>
</dbReference>
<protein>
    <recommendedName>
        <fullName evidence="1">N-acetyltransferase domain-containing protein</fullName>
    </recommendedName>
</protein>
<keyword evidence="3" id="KW-1185">Reference proteome</keyword>
<sequence>MRIRMCTEADLVAAVDITIEVFGPFYEQTFRAMVTPEVFEHQHDTWDEDYRRMVPGLLCPTEGRHVAVAEERGEIVGYVAWHSDSDRRHGEIDVLCVRGNQRGKGIGRMLCERAIAGM</sequence>
<dbReference type="Gene3D" id="3.40.630.30">
    <property type="match status" value="1"/>
</dbReference>
<name>A0A7K0CZL1_9NOCA</name>
<dbReference type="Proteomes" id="UP000438448">
    <property type="component" value="Unassembled WGS sequence"/>
</dbReference>
<dbReference type="AlphaFoldDB" id="A0A7K0CZL1"/>
<proteinExistence type="predicted"/>
<organism evidence="2 3">
    <name type="scientific">Nocardia macrotermitis</name>
    <dbReference type="NCBI Taxonomy" id="2585198"/>
    <lineage>
        <taxon>Bacteria</taxon>
        <taxon>Bacillati</taxon>
        <taxon>Actinomycetota</taxon>
        <taxon>Actinomycetes</taxon>
        <taxon>Mycobacteriales</taxon>
        <taxon>Nocardiaceae</taxon>
        <taxon>Nocardia</taxon>
    </lineage>
</organism>
<feature type="domain" description="N-acetyltransferase" evidence="1">
    <location>
        <begin position="1"/>
        <end position="118"/>
    </location>
</feature>
<dbReference type="GO" id="GO:0016747">
    <property type="term" value="F:acyltransferase activity, transferring groups other than amino-acyl groups"/>
    <property type="evidence" value="ECO:0007669"/>
    <property type="project" value="InterPro"/>
</dbReference>
<dbReference type="Pfam" id="PF00583">
    <property type="entry name" value="Acetyltransf_1"/>
    <property type="match status" value="1"/>
</dbReference>
<evidence type="ECO:0000313" key="2">
    <source>
        <dbReference type="EMBL" id="MQY18881.1"/>
    </source>
</evidence>
<dbReference type="CDD" id="cd04301">
    <property type="entry name" value="NAT_SF"/>
    <property type="match status" value="1"/>
</dbReference>
<evidence type="ECO:0000313" key="3">
    <source>
        <dbReference type="Proteomes" id="UP000438448"/>
    </source>
</evidence>
<dbReference type="SUPFAM" id="SSF55729">
    <property type="entry name" value="Acyl-CoA N-acyltransferases (Nat)"/>
    <property type="match status" value="1"/>
</dbReference>
<evidence type="ECO:0000259" key="1">
    <source>
        <dbReference type="PROSITE" id="PS51186"/>
    </source>
</evidence>